<feature type="domain" description="Prolyl 4-hydroxylase alpha subunit" evidence="4">
    <location>
        <begin position="36"/>
        <end position="223"/>
    </location>
</feature>
<name>A0A239PJR2_9PROT</name>
<gene>
    <name evidence="5" type="ORF">SAMN06297382_0308</name>
</gene>
<dbReference type="Proteomes" id="UP000198346">
    <property type="component" value="Unassembled WGS sequence"/>
</dbReference>
<proteinExistence type="predicted"/>
<dbReference type="InterPro" id="IPR006620">
    <property type="entry name" value="Pro_4_hyd_alph"/>
</dbReference>
<dbReference type="OrthoDB" id="9783171at2"/>
<organism evidence="5 6">
    <name type="scientific">Amphiplicatus metriothermophilus</name>
    <dbReference type="NCBI Taxonomy" id="1519374"/>
    <lineage>
        <taxon>Bacteria</taxon>
        <taxon>Pseudomonadati</taxon>
        <taxon>Pseudomonadota</taxon>
        <taxon>Alphaproteobacteria</taxon>
        <taxon>Parvularculales</taxon>
        <taxon>Parvularculaceae</taxon>
        <taxon>Amphiplicatus</taxon>
    </lineage>
</organism>
<protein>
    <submittedName>
        <fullName evidence="5">Proline 4-hydroxylase (Includes Rps23 Pro-64 3,4-dihydroxylase Tpa1), contains SM-20 domain</fullName>
    </submittedName>
</protein>
<evidence type="ECO:0000256" key="3">
    <source>
        <dbReference type="ARBA" id="ARBA00023002"/>
    </source>
</evidence>
<evidence type="ECO:0000256" key="2">
    <source>
        <dbReference type="ARBA" id="ARBA00022964"/>
    </source>
</evidence>
<dbReference type="AlphaFoldDB" id="A0A239PJR2"/>
<comment type="cofactor">
    <cofactor evidence="1">
        <name>L-ascorbate</name>
        <dbReference type="ChEBI" id="CHEBI:38290"/>
    </cofactor>
</comment>
<reference evidence="5 6" key="1">
    <citation type="submission" date="2017-07" db="EMBL/GenBank/DDBJ databases">
        <authorList>
            <person name="Sun Z.S."/>
            <person name="Albrecht U."/>
            <person name="Echele G."/>
            <person name="Lee C.C."/>
        </authorList>
    </citation>
    <scope>NUCLEOTIDE SEQUENCE [LARGE SCALE GENOMIC DNA]</scope>
    <source>
        <strain evidence="5 6">CGMCC 1.12710</strain>
    </source>
</reference>
<evidence type="ECO:0000256" key="1">
    <source>
        <dbReference type="ARBA" id="ARBA00001961"/>
    </source>
</evidence>
<dbReference type="InterPro" id="IPR044862">
    <property type="entry name" value="Pro_4_hyd_alph_FE2OG_OXY"/>
</dbReference>
<dbReference type="Gene3D" id="2.60.120.620">
    <property type="entry name" value="q2cbj1_9rhob like domain"/>
    <property type="match status" value="1"/>
</dbReference>
<dbReference type="GO" id="GO:0031418">
    <property type="term" value="F:L-ascorbic acid binding"/>
    <property type="evidence" value="ECO:0007669"/>
    <property type="project" value="InterPro"/>
</dbReference>
<keyword evidence="2" id="KW-0223">Dioxygenase</keyword>
<dbReference type="GO" id="GO:0051213">
    <property type="term" value="F:dioxygenase activity"/>
    <property type="evidence" value="ECO:0007669"/>
    <property type="project" value="UniProtKB-KW"/>
</dbReference>
<keyword evidence="3" id="KW-0560">Oxidoreductase</keyword>
<accession>A0A239PJR2</accession>
<dbReference type="Pfam" id="PF13640">
    <property type="entry name" value="2OG-FeII_Oxy_3"/>
    <property type="match status" value="1"/>
</dbReference>
<sequence>MSYLEIVDPRYGLFDVAAMKEKGRELHAAYVSAQPFPHVVIDDFLPASMLDLCLEHFPAAPDPDSRTFDRAQERYKTSFNPDYLPPPVRAFFYSLNSRPFLQFLENLTGIGGLIPDPYFLGGGFHQTKNGGHLSVHADFNLHGPLRLERRLNVLIYLNRDWRDSYGGALELWNRDMSACVRRVTPEFGRCVIFSTTDTSFHGHPDPVAHPENTPRRSIALYYYTATWDEAKRGRTTQFRRRPGAPDEVDWKVKRDEILNDLLPPILMRNVRRVRRRLRRPRG</sequence>
<dbReference type="RefSeq" id="WP_089411426.1">
    <property type="nucleotide sequence ID" value="NZ_FZQA01000001.1"/>
</dbReference>
<dbReference type="GO" id="GO:0005506">
    <property type="term" value="F:iron ion binding"/>
    <property type="evidence" value="ECO:0007669"/>
    <property type="project" value="InterPro"/>
</dbReference>
<dbReference type="SMART" id="SM00702">
    <property type="entry name" value="P4Hc"/>
    <property type="match status" value="1"/>
</dbReference>
<dbReference type="EMBL" id="FZQA01000001">
    <property type="protein sequence ID" value="SNT67815.1"/>
    <property type="molecule type" value="Genomic_DNA"/>
</dbReference>
<evidence type="ECO:0000259" key="4">
    <source>
        <dbReference type="SMART" id="SM00702"/>
    </source>
</evidence>
<keyword evidence="6" id="KW-1185">Reference proteome</keyword>
<dbReference type="GO" id="GO:0016705">
    <property type="term" value="F:oxidoreductase activity, acting on paired donors, with incorporation or reduction of molecular oxygen"/>
    <property type="evidence" value="ECO:0007669"/>
    <property type="project" value="InterPro"/>
</dbReference>
<evidence type="ECO:0000313" key="6">
    <source>
        <dbReference type="Proteomes" id="UP000198346"/>
    </source>
</evidence>
<evidence type="ECO:0000313" key="5">
    <source>
        <dbReference type="EMBL" id="SNT67815.1"/>
    </source>
</evidence>